<comment type="caution">
    <text evidence="2">The sequence shown here is derived from an EMBL/GenBank/DDBJ whole genome shotgun (WGS) entry which is preliminary data.</text>
</comment>
<accession>A0A8S2TH84</accession>
<evidence type="ECO:0000256" key="1">
    <source>
        <dbReference type="SAM" id="MobiDB-lite"/>
    </source>
</evidence>
<sequence length="76" mass="8876">MFIYENSSANVDLRATRDVSDDRERVHQRLRDIAQAILNDEDYTFDAEDAGRTSPRRLSPIRSAERFESPERAYGR</sequence>
<name>A0A8S2TH84_9BILA</name>
<dbReference type="EMBL" id="CAJOBI010033797">
    <property type="protein sequence ID" value="CAF4287600.1"/>
    <property type="molecule type" value="Genomic_DNA"/>
</dbReference>
<evidence type="ECO:0000313" key="2">
    <source>
        <dbReference type="EMBL" id="CAF4287600.1"/>
    </source>
</evidence>
<feature type="region of interest" description="Disordered" evidence="1">
    <location>
        <begin position="44"/>
        <end position="76"/>
    </location>
</feature>
<protein>
    <submittedName>
        <fullName evidence="2">Uncharacterized protein</fullName>
    </submittedName>
</protein>
<reference evidence="2" key="1">
    <citation type="submission" date="2021-02" db="EMBL/GenBank/DDBJ databases">
        <authorList>
            <person name="Nowell W R."/>
        </authorList>
    </citation>
    <scope>NUCLEOTIDE SEQUENCE</scope>
</reference>
<feature type="non-terminal residue" evidence="2">
    <location>
        <position position="1"/>
    </location>
</feature>
<gene>
    <name evidence="2" type="ORF">SMN809_LOCUS25527</name>
</gene>
<evidence type="ECO:0000313" key="3">
    <source>
        <dbReference type="Proteomes" id="UP000676336"/>
    </source>
</evidence>
<organism evidence="2 3">
    <name type="scientific">Rotaria magnacalcarata</name>
    <dbReference type="NCBI Taxonomy" id="392030"/>
    <lineage>
        <taxon>Eukaryota</taxon>
        <taxon>Metazoa</taxon>
        <taxon>Spiralia</taxon>
        <taxon>Gnathifera</taxon>
        <taxon>Rotifera</taxon>
        <taxon>Eurotatoria</taxon>
        <taxon>Bdelloidea</taxon>
        <taxon>Philodinida</taxon>
        <taxon>Philodinidae</taxon>
        <taxon>Rotaria</taxon>
    </lineage>
</organism>
<proteinExistence type="predicted"/>
<dbReference type="AlphaFoldDB" id="A0A8S2TH84"/>
<dbReference type="Proteomes" id="UP000676336">
    <property type="component" value="Unassembled WGS sequence"/>
</dbReference>
<feature type="compositionally biased region" description="Basic and acidic residues" evidence="1">
    <location>
        <begin position="63"/>
        <end position="76"/>
    </location>
</feature>